<dbReference type="PANTHER" id="PTHR13282:SF6">
    <property type="entry name" value="PROTEIN FAM32A"/>
    <property type="match status" value="1"/>
</dbReference>
<dbReference type="RefSeq" id="XP_011663160.1">
    <property type="nucleotide sequence ID" value="XM_011664858.2"/>
</dbReference>
<sequence>MSAYSSAGGALKLKGGGDLGAKKKKKRKKESKKLEQVMTSLREEDEIEERQAKRDKRTKAQKAFDKTQEQRQLVRILDKASKKHKERVNEFNSKLDTLTEHFDIPKVSWTK</sequence>
<dbReference type="GeneID" id="764204"/>
<proteinExistence type="inferred from homology"/>
<reference evidence="3" key="2">
    <citation type="submission" date="2021-01" db="UniProtKB">
        <authorList>
            <consortium name="EnsemblMetazoa"/>
        </authorList>
    </citation>
    <scope>IDENTIFICATION</scope>
</reference>
<evidence type="ECO:0008006" key="5">
    <source>
        <dbReference type="Google" id="ProtNLM"/>
    </source>
</evidence>
<protein>
    <recommendedName>
        <fullName evidence="5">Protein FAM32A</fullName>
    </recommendedName>
</protein>
<dbReference type="RefSeq" id="XP_030852674.1">
    <property type="nucleotide sequence ID" value="XM_030996814.1"/>
</dbReference>
<reference evidence="4" key="1">
    <citation type="submission" date="2015-02" db="EMBL/GenBank/DDBJ databases">
        <title>Genome sequencing for Strongylocentrotus purpuratus.</title>
        <authorList>
            <person name="Murali S."/>
            <person name="Liu Y."/>
            <person name="Vee V."/>
            <person name="English A."/>
            <person name="Wang M."/>
            <person name="Skinner E."/>
            <person name="Han Y."/>
            <person name="Muzny D.M."/>
            <person name="Worley K.C."/>
            <person name="Gibbs R.A."/>
        </authorList>
    </citation>
    <scope>NUCLEOTIDE SEQUENCE</scope>
</reference>
<name>A0A7M7PL16_STRPU</name>
<dbReference type="GO" id="GO:0005730">
    <property type="term" value="C:nucleolus"/>
    <property type="evidence" value="ECO:0000318"/>
    <property type="project" value="GO_Central"/>
</dbReference>
<keyword evidence="4" id="KW-1185">Reference proteome</keyword>
<feature type="region of interest" description="Disordered" evidence="2">
    <location>
        <begin position="1"/>
        <end position="71"/>
    </location>
</feature>
<dbReference type="AlphaFoldDB" id="A0A7M7PL16"/>
<feature type="compositionally biased region" description="Low complexity" evidence="2">
    <location>
        <begin position="1"/>
        <end position="13"/>
    </location>
</feature>
<dbReference type="OMA" id="MSDEYQH"/>
<dbReference type="OrthoDB" id="205403at2759"/>
<evidence type="ECO:0000313" key="3">
    <source>
        <dbReference type="EnsemblMetazoa" id="XP_030852674"/>
    </source>
</evidence>
<evidence type="ECO:0000256" key="2">
    <source>
        <dbReference type="SAM" id="MobiDB-lite"/>
    </source>
</evidence>
<organism evidence="3 4">
    <name type="scientific">Strongylocentrotus purpuratus</name>
    <name type="common">Purple sea urchin</name>
    <dbReference type="NCBI Taxonomy" id="7668"/>
    <lineage>
        <taxon>Eukaryota</taxon>
        <taxon>Metazoa</taxon>
        <taxon>Echinodermata</taxon>
        <taxon>Eleutherozoa</taxon>
        <taxon>Echinozoa</taxon>
        <taxon>Echinoidea</taxon>
        <taxon>Euechinoidea</taxon>
        <taxon>Echinacea</taxon>
        <taxon>Camarodonta</taxon>
        <taxon>Echinidea</taxon>
        <taxon>Strongylocentrotidae</taxon>
        <taxon>Strongylocentrotus</taxon>
    </lineage>
</organism>
<accession>A0A7M7PL16</accession>
<dbReference type="InParanoid" id="A0A7M7PL16"/>
<dbReference type="Pfam" id="PF08555">
    <property type="entry name" value="FAM32A"/>
    <property type="match status" value="1"/>
</dbReference>
<dbReference type="FunCoup" id="A0A7M7PL16">
    <property type="interactions" value="1439"/>
</dbReference>
<dbReference type="EnsemblMetazoa" id="XM_030996814">
    <property type="protein sequence ID" value="XP_030852674"/>
    <property type="gene ID" value="LOC764204"/>
</dbReference>
<dbReference type="Proteomes" id="UP000007110">
    <property type="component" value="Unassembled WGS sequence"/>
</dbReference>
<evidence type="ECO:0000256" key="1">
    <source>
        <dbReference type="ARBA" id="ARBA00008948"/>
    </source>
</evidence>
<feature type="compositionally biased region" description="Basic residues" evidence="2">
    <location>
        <begin position="22"/>
        <end position="31"/>
    </location>
</feature>
<evidence type="ECO:0000313" key="4">
    <source>
        <dbReference type="Proteomes" id="UP000007110"/>
    </source>
</evidence>
<dbReference type="InterPro" id="IPR013865">
    <property type="entry name" value="FAM32A"/>
</dbReference>
<dbReference type="EnsemblMetazoa" id="XM_011664858">
    <property type="protein sequence ID" value="XP_011663160"/>
    <property type="gene ID" value="LOC764204"/>
</dbReference>
<comment type="similarity">
    <text evidence="1">Belongs to the FAM32 family.</text>
</comment>
<dbReference type="PANTHER" id="PTHR13282">
    <property type="entry name" value="PROTEIN FAM32A"/>
    <property type="match status" value="1"/>
</dbReference>
<dbReference type="KEGG" id="spu:764204"/>